<keyword evidence="1" id="KW-0479">Metal-binding</keyword>
<dbReference type="AlphaFoldDB" id="A0A8J4TLU7"/>
<dbReference type="EMBL" id="QNUK01000231">
    <property type="protein sequence ID" value="KAF5897550.1"/>
    <property type="molecule type" value="Genomic_DNA"/>
</dbReference>
<gene>
    <name evidence="6" type="ORF">DAT39_012711</name>
</gene>
<dbReference type="OrthoDB" id="9903688at2759"/>
<accession>A0A8J4TLU7</accession>
<keyword evidence="4" id="KW-0175">Coiled coil</keyword>
<keyword evidence="2" id="KW-0863">Zinc-finger</keyword>
<feature type="non-terminal residue" evidence="6">
    <location>
        <position position="1"/>
    </location>
</feature>
<dbReference type="Pfam" id="PF25600">
    <property type="entry name" value="TRIM_CC"/>
    <property type="match status" value="1"/>
</dbReference>
<organism evidence="6 7">
    <name type="scientific">Clarias magur</name>
    <name type="common">Asian catfish</name>
    <name type="synonym">Macropteronotus magur</name>
    <dbReference type="NCBI Taxonomy" id="1594786"/>
    <lineage>
        <taxon>Eukaryota</taxon>
        <taxon>Metazoa</taxon>
        <taxon>Chordata</taxon>
        <taxon>Craniata</taxon>
        <taxon>Vertebrata</taxon>
        <taxon>Euteleostomi</taxon>
        <taxon>Actinopterygii</taxon>
        <taxon>Neopterygii</taxon>
        <taxon>Teleostei</taxon>
        <taxon>Ostariophysi</taxon>
        <taxon>Siluriformes</taxon>
        <taxon>Clariidae</taxon>
        <taxon>Clarias</taxon>
    </lineage>
</organism>
<feature type="non-terminal residue" evidence="6">
    <location>
        <position position="186"/>
    </location>
</feature>
<proteinExistence type="predicted"/>
<keyword evidence="3" id="KW-0862">Zinc</keyword>
<name>A0A8J4TLU7_CLAMG</name>
<dbReference type="InterPro" id="IPR051051">
    <property type="entry name" value="E3_ubiq-ligase_TRIM/RNF"/>
</dbReference>
<evidence type="ECO:0000256" key="2">
    <source>
        <dbReference type="ARBA" id="ARBA00022771"/>
    </source>
</evidence>
<keyword evidence="7" id="KW-1185">Reference proteome</keyword>
<evidence type="ECO:0000259" key="5">
    <source>
        <dbReference type="Pfam" id="PF25600"/>
    </source>
</evidence>
<evidence type="ECO:0000313" key="6">
    <source>
        <dbReference type="EMBL" id="KAF5897550.1"/>
    </source>
</evidence>
<feature type="coiled-coil region" evidence="4">
    <location>
        <begin position="7"/>
        <end position="99"/>
    </location>
</feature>
<evidence type="ECO:0000256" key="1">
    <source>
        <dbReference type="ARBA" id="ARBA00022723"/>
    </source>
</evidence>
<comment type="caution">
    <text evidence="6">The sequence shown here is derived from an EMBL/GenBank/DDBJ whole genome shotgun (WGS) entry which is preliminary data.</text>
</comment>
<dbReference type="InterPro" id="IPR058030">
    <property type="entry name" value="TRIM8/14/16/25/29/45/65_CC"/>
</dbReference>
<reference evidence="6" key="1">
    <citation type="submission" date="2020-07" db="EMBL/GenBank/DDBJ databases">
        <title>Clarias magur genome sequencing, assembly and annotation.</title>
        <authorList>
            <person name="Kushwaha B."/>
            <person name="Kumar R."/>
            <person name="Das P."/>
            <person name="Joshi C.G."/>
            <person name="Kumar D."/>
            <person name="Nagpure N.S."/>
            <person name="Pandey M."/>
            <person name="Agarwal S."/>
            <person name="Srivastava S."/>
            <person name="Singh M."/>
            <person name="Sahoo L."/>
            <person name="Jayasankar P."/>
            <person name="Meher P.K."/>
            <person name="Koringa P.G."/>
            <person name="Iquebal M.A."/>
            <person name="Das S.P."/>
            <person name="Bit A."/>
            <person name="Patnaik S."/>
            <person name="Patel N."/>
            <person name="Shah T.M."/>
            <person name="Hinsu A."/>
            <person name="Jena J.K."/>
        </authorList>
    </citation>
    <scope>NUCLEOTIDE SEQUENCE</scope>
    <source>
        <strain evidence="6">CIFAMagur01</strain>
        <tissue evidence="6">Testis</tissue>
    </source>
</reference>
<dbReference type="PANTHER" id="PTHR25465:SF5">
    <property type="entry name" value="E3 UBIQUITIN_ISG15 LIGASE TRIM25-RELATED"/>
    <property type="match status" value="1"/>
</dbReference>
<protein>
    <submittedName>
        <fullName evidence="6">Tripartite motif-containing protein 16-like isoform X2</fullName>
    </submittedName>
</protein>
<dbReference type="Proteomes" id="UP000727407">
    <property type="component" value="Unassembled WGS sequence"/>
</dbReference>
<evidence type="ECO:0000256" key="4">
    <source>
        <dbReference type="SAM" id="Coils"/>
    </source>
</evidence>
<dbReference type="PANTHER" id="PTHR25465">
    <property type="entry name" value="B-BOX DOMAIN CONTAINING"/>
    <property type="match status" value="1"/>
</dbReference>
<dbReference type="GO" id="GO:0008270">
    <property type="term" value="F:zinc ion binding"/>
    <property type="evidence" value="ECO:0007669"/>
    <property type="project" value="UniProtKB-KW"/>
</dbReference>
<evidence type="ECO:0000256" key="3">
    <source>
        <dbReference type="ARBA" id="ARBA00022833"/>
    </source>
</evidence>
<evidence type="ECO:0000313" key="7">
    <source>
        <dbReference type="Proteomes" id="UP000727407"/>
    </source>
</evidence>
<feature type="domain" description="TRIM8/14/16/25/29/45/65 coiled-coil region" evidence="5">
    <location>
        <begin position="14"/>
        <end position="154"/>
    </location>
</feature>
<sequence length="186" mass="21997">KKLKEERRQSQQRIREKQKKVEELKWSVIRIKSRAQTAVEKNEIIFTEMISSVEKKRSEVTERIRAQEKAELSRAERLLEQLEQEVADLKRRVTEQEQLSHTQDHIHFLQNFQSLCVSSGHKDSCRFTLREPISFGRIMNSLSELKTRFEEFCEDEFHKIPRDDVAAAAVQKISASVPKSREEFLK</sequence>